<evidence type="ECO:0000313" key="8">
    <source>
        <dbReference type="EMBL" id="MCB2410392.1"/>
    </source>
</evidence>
<keyword evidence="3 6" id="KW-0812">Transmembrane</keyword>
<evidence type="ECO:0000256" key="3">
    <source>
        <dbReference type="ARBA" id="ARBA00022692"/>
    </source>
</evidence>
<feature type="transmembrane region" description="Helical" evidence="6">
    <location>
        <begin position="36"/>
        <end position="55"/>
    </location>
</feature>
<keyword evidence="5 6" id="KW-0472">Membrane</keyword>
<evidence type="ECO:0000256" key="5">
    <source>
        <dbReference type="ARBA" id="ARBA00023136"/>
    </source>
</evidence>
<accession>A0ABS8AX49</accession>
<organism evidence="8 9">
    <name type="scientific">Hymenobacter lucidus</name>
    <dbReference type="NCBI Taxonomy" id="2880930"/>
    <lineage>
        <taxon>Bacteria</taxon>
        <taxon>Pseudomonadati</taxon>
        <taxon>Bacteroidota</taxon>
        <taxon>Cytophagia</taxon>
        <taxon>Cytophagales</taxon>
        <taxon>Hymenobacteraceae</taxon>
        <taxon>Hymenobacter</taxon>
    </lineage>
</organism>
<dbReference type="PROSITE" id="PS51257">
    <property type="entry name" value="PROKAR_LIPOPROTEIN"/>
    <property type="match status" value="1"/>
</dbReference>
<dbReference type="Proteomes" id="UP001165296">
    <property type="component" value="Unassembled WGS sequence"/>
</dbReference>
<evidence type="ECO:0000259" key="7">
    <source>
        <dbReference type="Pfam" id="PF13396"/>
    </source>
</evidence>
<keyword evidence="4 6" id="KW-1133">Transmembrane helix</keyword>
<keyword evidence="9" id="KW-1185">Reference proteome</keyword>
<sequence>MNKLATFANRIPVAALLLTLTSLVSSCSGRRSDGSLTIFGIAYLIIAVLAVISLLKQDWSLGKKLIWGLIIWVFPFGGSIIYFLFSGRK</sequence>
<keyword evidence="2" id="KW-1003">Cell membrane</keyword>
<dbReference type="EMBL" id="JAJADR010000007">
    <property type="protein sequence ID" value="MCB2410392.1"/>
    <property type="molecule type" value="Genomic_DNA"/>
</dbReference>
<protein>
    <submittedName>
        <fullName evidence="8">PLD nuclease N-terminal domain-containing protein</fullName>
    </submittedName>
</protein>
<evidence type="ECO:0000256" key="6">
    <source>
        <dbReference type="SAM" id="Phobius"/>
    </source>
</evidence>
<evidence type="ECO:0000313" key="9">
    <source>
        <dbReference type="Proteomes" id="UP001165296"/>
    </source>
</evidence>
<evidence type="ECO:0000256" key="4">
    <source>
        <dbReference type="ARBA" id="ARBA00022989"/>
    </source>
</evidence>
<comment type="subcellular location">
    <subcellularLocation>
        <location evidence="1">Cell membrane</location>
        <topology evidence="1">Multi-pass membrane protein</topology>
    </subcellularLocation>
</comment>
<dbReference type="InterPro" id="IPR027379">
    <property type="entry name" value="CLS_N"/>
</dbReference>
<gene>
    <name evidence="8" type="ORF">LGH74_20535</name>
</gene>
<reference evidence="8" key="1">
    <citation type="submission" date="2021-10" db="EMBL/GenBank/DDBJ databases">
        <authorList>
            <person name="Dean J.D."/>
            <person name="Kim M.K."/>
            <person name="Newey C.N."/>
            <person name="Stoker T.S."/>
            <person name="Thompson D.W."/>
            <person name="Grose J.H."/>
        </authorList>
    </citation>
    <scope>NUCLEOTIDE SEQUENCE</scope>
    <source>
        <strain evidence="8">BT178</strain>
    </source>
</reference>
<dbReference type="RefSeq" id="WP_226179176.1">
    <property type="nucleotide sequence ID" value="NZ_JAJADR010000007.1"/>
</dbReference>
<dbReference type="Pfam" id="PF13396">
    <property type="entry name" value="PLDc_N"/>
    <property type="match status" value="1"/>
</dbReference>
<comment type="caution">
    <text evidence="8">The sequence shown here is derived from an EMBL/GenBank/DDBJ whole genome shotgun (WGS) entry which is preliminary data.</text>
</comment>
<evidence type="ECO:0000256" key="1">
    <source>
        <dbReference type="ARBA" id="ARBA00004651"/>
    </source>
</evidence>
<proteinExistence type="predicted"/>
<evidence type="ECO:0000256" key="2">
    <source>
        <dbReference type="ARBA" id="ARBA00022475"/>
    </source>
</evidence>
<name>A0ABS8AX49_9BACT</name>
<feature type="domain" description="Cardiolipin synthase N-terminal" evidence="7">
    <location>
        <begin position="45"/>
        <end position="86"/>
    </location>
</feature>
<feature type="transmembrane region" description="Helical" evidence="6">
    <location>
        <begin position="67"/>
        <end position="85"/>
    </location>
</feature>